<dbReference type="SUPFAM" id="SSF48317">
    <property type="entry name" value="Acid phosphatase/Vanadium-dependent haloperoxidase"/>
    <property type="match status" value="1"/>
</dbReference>
<organism evidence="3">
    <name type="scientific">Ignavibacterium album</name>
    <dbReference type="NCBI Taxonomy" id="591197"/>
    <lineage>
        <taxon>Bacteria</taxon>
        <taxon>Pseudomonadati</taxon>
        <taxon>Ignavibacteriota</taxon>
        <taxon>Ignavibacteria</taxon>
        <taxon>Ignavibacteriales</taxon>
        <taxon>Ignavibacteriaceae</taxon>
        <taxon>Ignavibacterium</taxon>
    </lineage>
</organism>
<dbReference type="AlphaFoldDB" id="A0A7V2ZLB7"/>
<protein>
    <submittedName>
        <fullName evidence="3">Phosphatase PAP2 family protein</fullName>
    </submittedName>
</protein>
<accession>A0A7V2ZLB7</accession>
<evidence type="ECO:0000256" key="1">
    <source>
        <dbReference type="SAM" id="SignalP"/>
    </source>
</evidence>
<feature type="signal peptide" evidence="1">
    <location>
        <begin position="1"/>
        <end position="25"/>
    </location>
</feature>
<gene>
    <name evidence="3" type="ORF">ENS31_10680</name>
</gene>
<dbReference type="InterPro" id="IPR000326">
    <property type="entry name" value="PAP2/HPO"/>
</dbReference>
<dbReference type="CDD" id="cd03394">
    <property type="entry name" value="PAP2_like_5"/>
    <property type="match status" value="1"/>
</dbReference>
<name>A0A7V2ZLB7_9BACT</name>
<proteinExistence type="predicted"/>
<feature type="chain" id="PRO_5030807343" evidence="1">
    <location>
        <begin position="26"/>
        <end position="279"/>
    </location>
</feature>
<dbReference type="SMART" id="SM00014">
    <property type="entry name" value="acidPPc"/>
    <property type="match status" value="1"/>
</dbReference>
<comment type="caution">
    <text evidence="3">The sequence shown here is derived from an EMBL/GenBank/DDBJ whole genome shotgun (WGS) entry which is preliminary data.</text>
</comment>
<dbReference type="EMBL" id="DSUJ01000008">
    <property type="protein sequence ID" value="HFI91973.1"/>
    <property type="molecule type" value="Genomic_DNA"/>
</dbReference>
<feature type="domain" description="Phosphatidic acid phosphatase type 2/haloperoxidase" evidence="2">
    <location>
        <begin position="137"/>
        <end position="250"/>
    </location>
</feature>
<evidence type="ECO:0000313" key="3">
    <source>
        <dbReference type="EMBL" id="HFI91973.1"/>
    </source>
</evidence>
<evidence type="ECO:0000259" key="2">
    <source>
        <dbReference type="SMART" id="SM00014"/>
    </source>
</evidence>
<dbReference type="PANTHER" id="PTHR14969">
    <property type="entry name" value="SPHINGOSINE-1-PHOSPHATE PHOSPHOHYDROLASE"/>
    <property type="match status" value="1"/>
</dbReference>
<sequence length="279" mass="30901">MNSRNNLGYHFVLLILLLFSFNSYAQNTEVIKDSAIGVPSFSEDFLSGYHTGIKIVSAPFKFDEKDWIITGSVLSASALAYLLDEDSRSFWKRNQNKTLDEISKVAKAYGEISYAAIFSGSLYLGGKLFKNKNVSITGRMLLEGLFYAGLTSTIIKTVSGRSRPYTNDGYNRFKPFQTEIAYTSFPSGHVTVAFTLSSILSSRIDNDYATIGLYALASSTFMQRMYSDSHWFSDTVLAAAIGYFIGKAVVKFDDDSNNNISFTPYLIPNGAGVSFSYSL</sequence>
<dbReference type="PANTHER" id="PTHR14969:SF13">
    <property type="entry name" value="AT30094P"/>
    <property type="match status" value="1"/>
</dbReference>
<dbReference type="InterPro" id="IPR036938">
    <property type="entry name" value="PAP2/HPO_sf"/>
</dbReference>
<dbReference type="Pfam" id="PF01569">
    <property type="entry name" value="PAP2"/>
    <property type="match status" value="1"/>
</dbReference>
<keyword evidence="1" id="KW-0732">Signal</keyword>
<reference evidence="3" key="1">
    <citation type="journal article" date="2020" name="mSystems">
        <title>Genome- and Community-Level Interaction Insights into Carbon Utilization and Element Cycling Functions of Hydrothermarchaeota in Hydrothermal Sediment.</title>
        <authorList>
            <person name="Zhou Z."/>
            <person name="Liu Y."/>
            <person name="Xu W."/>
            <person name="Pan J."/>
            <person name="Luo Z.H."/>
            <person name="Li M."/>
        </authorList>
    </citation>
    <scope>NUCLEOTIDE SEQUENCE [LARGE SCALE GENOMIC DNA]</scope>
    <source>
        <strain evidence="3">SpSt-479</strain>
    </source>
</reference>
<dbReference type="Gene3D" id="1.20.144.10">
    <property type="entry name" value="Phosphatidic acid phosphatase type 2/haloperoxidase"/>
    <property type="match status" value="1"/>
</dbReference>